<evidence type="ECO:0000259" key="4">
    <source>
        <dbReference type="Pfam" id="PF14257"/>
    </source>
</evidence>
<feature type="region of interest" description="Disordered" evidence="1">
    <location>
        <begin position="29"/>
        <end position="84"/>
    </location>
</feature>
<feature type="region of interest" description="Disordered" evidence="1">
    <location>
        <begin position="314"/>
        <end position="374"/>
    </location>
</feature>
<dbReference type="Proteomes" id="UP000823521">
    <property type="component" value="Unassembled WGS sequence"/>
</dbReference>
<keyword evidence="2" id="KW-1133">Transmembrane helix</keyword>
<reference evidence="5 6" key="1">
    <citation type="submission" date="2019-12" db="EMBL/GenBank/DDBJ databases">
        <title>Whole genome sequencing of endophytic Actinobacterium Micromonospora sp. MPMI6T.</title>
        <authorList>
            <person name="Evv R."/>
            <person name="Podile A.R."/>
        </authorList>
    </citation>
    <scope>NUCLEOTIDE SEQUENCE [LARGE SCALE GENOMIC DNA]</scope>
    <source>
        <strain evidence="5 6">MPMI6</strain>
    </source>
</reference>
<feature type="transmembrane region" description="Helical" evidence="2">
    <location>
        <begin position="279"/>
        <end position="303"/>
    </location>
</feature>
<gene>
    <name evidence="5" type="ORF">GSF22_07235</name>
</gene>
<evidence type="ECO:0000256" key="1">
    <source>
        <dbReference type="SAM" id="MobiDB-lite"/>
    </source>
</evidence>
<evidence type="ECO:0000313" key="5">
    <source>
        <dbReference type="EMBL" id="MBO4205798.1"/>
    </source>
</evidence>
<accession>A0ABS3VMV9</accession>
<keyword evidence="6" id="KW-1185">Reference proteome</keyword>
<keyword evidence="2" id="KW-0472">Membrane</keyword>
<dbReference type="InterPro" id="IPR025645">
    <property type="entry name" value="DUF4349"/>
</dbReference>
<feature type="compositionally biased region" description="Low complexity" evidence="1">
    <location>
        <begin position="29"/>
        <end position="54"/>
    </location>
</feature>
<protein>
    <submittedName>
        <fullName evidence="5">DUF4349 domain-containing protein</fullName>
    </submittedName>
</protein>
<keyword evidence="2" id="KW-0812">Transmembrane</keyword>
<name>A0ABS3VMV9_MICEH</name>
<dbReference type="Pfam" id="PF14257">
    <property type="entry name" value="DUF4349"/>
    <property type="match status" value="1"/>
</dbReference>
<dbReference type="EMBL" id="WVUH01000037">
    <property type="protein sequence ID" value="MBO4205798.1"/>
    <property type="molecule type" value="Genomic_DNA"/>
</dbReference>
<dbReference type="PROSITE" id="PS51257">
    <property type="entry name" value="PROKAR_LIPOPROTEIN"/>
    <property type="match status" value="1"/>
</dbReference>
<keyword evidence="3" id="KW-0732">Signal</keyword>
<feature type="domain" description="DUF4349" evidence="4">
    <location>
        <begin position="84"/>
        <end position="302"/>
    </location>
</feature>
<evidence type="ECO:0000256" key="3">
    <source>
        <dbReference type="SAM" id="SignalP"/>
    </source>
</evidence>
<dbReference type="RefSeq" id="WP_208812128.1">
    <property type="nucleotide sequence ID" value="NZ_WVUH01000037.1"/>
</dbReference>
<feature type="chain" id="PRO_5047132775" evidence="3">
    <location>
        <begin position="27"/>
        <end position="374"/>
    </location>
</feature>
<evidence type="ECO:0000313" key="6">
    <source>
        <dbReference type="Proteomes" id="UP000823521"/>
    </source>
</evidence>
<feature type="signal peptide" evidence="3">
    <location>
        <begin position="1"/>
        <end position="26"/>
    </location>
</feature>
<comment type="caution">
    <text evidence="5">The sequence shown here is derived from an EMBL/GenBank/DDBJ whole genome shotgun (WGS) entry which is preliminary data.</text>
</comment>
<organism evidence="5 6">
    <name type="scientific">Micromonospora echinofusca</name>
    <dbReference type="NCBI Taxonomy" id="47858"/>
    <lineage>
        <taxon>Bacteria</taxon>
        <taxon>Bacillati</taxon>
        <taxon>Actinomycetota</taxon>
        <taxon>Actinomycetes</taxon>
        <taxon>Micromonosporales</taxon>
        <taxon>Micromonosporaceae</taxon>
        <taxon>Micromonospora</taxon>
    </lineage>
</organism>
<sequence>MNLLRRHRPGLLLAVLGLTALVGVGACSSAPDGSADSSAGRDSAAEAPAGAPADKQQAPEQAVPGGAGKPAAEAPRPDQRVDQRSIIYTGSLRVRVDNVDTAAADAIRIVTTAGGFVGADRRSGERIIGSGENSGRSGAQADLELRVPAAKFTGVVDQLAGLGEQLRREISTQDVTEETVDLAARIATQRARVESGRRLLAQAKTLGELISLESEVAKREADLAALEAKQRRLADLTALSTITVEFREVVPAPPAEKEDEAGFLVGLKAGWRAFLDTSVVVLTVVGALLPWLVVLGVPLWVLFRWLRRRRAARPAPVAARPGPVPATVGLPTPPVRPAGPGVPDQMPPAPRAPMTAEPRATEPPSNAAPSGPGA</sequence>
<proteinExistence type="predicted"/>
<feature type="compositionally biased region" description="Low complexity" evidence="1">
    <location>
        <begin position="363"/>
        <end position="374"/>
    </location>
</feature>
<evidence type="ECO:0000256" key="2">
    <source>
        <dbReference type="SAM" id="Phobius"/>
    </source>
</evidence>